<feature type="domain" description="Nudix hydrolase" evidence="7">
    <location>
        <begin position="7"/>
        <end position="196"/>
    </location>
</feature>
<dbReference type="SUPFAM" id="SSF55811">
    <property type="entry name" value="Nudix"/>
    <property type="match status" value="1"/>
</dbReference>
<dbReference type="InterPro" id="IPR015797">
    <property type="entry name" value="NUDIX_hydrolase-like_dom_sf"/>
</dbReference>
<dbReference type="Proteomes" id="UP001267638">
    <property type="component" value="Unassembled WGS sequence"/>
</dbReference>
<evidence type="ECO:0000256" key="3">
    <source>
        <dbReference type="ARBA" id="ARBA00022723"/>
    </source>
</evidence>
<evidence type="ECO:0000256" key="6">
    <source>
        <dbReference type="ARBA" id="ARBA00023211"/>
    </source>
</evidence>
<keyword evidence="9" id="KW-1185">Reference proteome</keyword>
<comment type="cofactor">
    <cofactor evidence="1">
        <name>Mn(2+)</name>
        <dbReference type="ChEBI" id="CHEBI:29035"/>
    </cofactor>
</comment>
<comment type="caution">
    <text evidence="8">The sequence shown here is derived from an EMBL/GenBank/DDBJ whole genome shotgun (WGS) entry which is preliminary data.</text>
</comment>
<proteinExistence type="predicted"/>
<dbReference type="PANTHER" id="PTHR12318:SF0">
    <property type="entry name" value="ACYL-COENZYME A DIPHOSPHATASE NUDT19"/>
    <property type="match status" value="1"/>
</dbReference>
<reference evidence="8 9" key="1">
    <citation type="submission" date="2023-07" db="EMBL/GenBank/DDBJ databases">
        <title>Sorghum-associated microbial communities from plants grown in Nebraska, USA.</title>
        <authorList>
            <person name="Schachtman D."/>
        </authorList>
    </citation>
    <scope>NUCLEOTIDE SEQUENCE [LARGE SCALE GENOMIC DNA]</scope>
    <source>
        <strain evidence="8 9">4256</strain>
    </source>
</reference>
<evidence type="ECO:0000313" key="8">
    <source>
        <dbReference type="EMBL" id="MDR7154401.1"/>
    </source>
</evidence>
<sequence length="256" mass="27913">MTELEQRSRPAATVVIVRDRADGSPDILMMERASTMAFAAGALVFPGGAVDADDHDLAARIDHGLDQDEAAARIAAIRETIEEAGLGVGLHGAVDAATVLRLRDGLREGVGLGALLDRHRLEVAFDALTPFARWHPAPFDQATRIFDTRFYIARAPDGQMATVDTTENVKLFWSGAAATLAQCDAGEGKVIYPTRRNLERLAMCANHAELVAHARAYPVETVRPWQEERDGERHLCIPDHLGYPVTSEPMGQVRRA</sequence>
<name>A0ABU1WYK1_SPHXE</name>
<evidence type="ECO:0000256" key="5">
    <source>
        <dbReference type="ARBA" id="ARBA00022842"/>
    </source>
</evidence>
<dbReference type="EMBL" id="JAVDWV010000005">
    <property type="protein sequence ID" value="MDR7154401.1"/>
    <property type="molecule type" value="Genomic_DNA"/>
</dbReference>
<keyword evidence="4" id="KW-0378">Hydrolase</keyword>
<keyword evidence="5" id="KW-0460">Magnesium</keyword>
<accession>A0ABU1WYK1</accession>
<dbReference type="Gene3D" id="3.90.79.10">
    <property type="entry name" value="Nucleoside Triphosphate Pyrophosphohydrolase"/>
    <property type="match status" value="1"/>
</dbReference>
<keyword evidence="6" id="KW-0464">Manganese</keyword>
<dbReference type="PROSITE" id="PS51462">
    <property type="entry name" value="NUDIX"/>
    <property type="match status" value="1"/>
</dbReference>
<protein>
    <submittedName>
        <fullName evidence="8">8-oxo-dGTP pyrophosphatase MutT (NUDIX family)</fullName>
    </submittedName>
</protein>
<dbReference type="InterPro" id="IPR000086">
    <property type="entry name" value="NUDIX_hydrolase_dom"/>
</dbReference>
<keyword evidence="3" id="KW-0479">Metal-binding</keyword>
<dbReference type="PANTHER" id="PTHR12318">
    <property type="entry name" value="TESTOSTERONE-REGULATED PROTEIN RP2"/>
    <property type="match status" value="1"/>
</dbReference>
<evidence type="ECO:0000256" key="2">
    <source>
        <dbReference type="ARBA" id="ARBA00001946"/>
    </source>
</evidence>
<evidence type="ECO:0000313" key="9">
    <source>
        <dbReference type="Proteomes" id="UP001267638"/>
    </source>
</evidence>
<dbReference type="RefSeq" id="WP_310222674.1">
    <property type="nucleotide sequence ID" value="NZ_JAVDWV010000005.1"/>
</dbReference>
<evidence type="ECO:0000259" key="7">
    <source>
        <dbReference type="PROSITE" id="PS51462"/>
    </source>
</evidence>
<organism evidence="8 9">
    <name type="scientific">Sphingobium xenophagum</name>
    <dbReference type="NCBI Taxonomy" id="121428"/>
    <lineage>
        <taxon>Bacteria</taxon>
        <taxon>Pseudomonadati</taxon>
        <taxon>Pseudomonadota</taxon>
        <taxon>Alphaproteobacteria</taxon>
        <taxon>Sphingomonadales</taxon>
        <taxon>Sphingomonadaceae</taxon>
        <taxon>Sphingobium</taxon>
    </lineage>
</organism>
<gene>
    <name evidence="8" type="ORF">J2W40_001213</name>
</gene>
<evidence type="ECO:0000256" key="1">
    <source>
        <dbReference type="ARBA" id="ARBA00001936"/>
    </source>
</evidence>
<evidence type="ECO:0000256" key="4">
    <source>
        <dbReference type="ARBA" id="ARBA00022801"/>
    </source>
</evidence>
<comment type="cofactor">
    <cofactor evidence="2">
        <name>Mg(2+)</name>
        <dbReference type="ChEBI" id="CHEBI:18420"/>
    </cofactor>
</comment>
<dbReference type="InterPro" id="IPR039121">
    <property type="entry name" value="NUDT19"/>
</dbReference>